<reference evidence="1 2" key="1">
    <citation type="submission" date="2018-04" db="EMBL/GenBank/DDBJ databases">
        <title>Genomic Encyclopedia of Archaeal and Bacterial Type Strains, Phase II (KMG-II): from individual species to whole genera.</title>
        <authorList>
            <person name="Goeker M."/>
        </authorList>
    </citation>
    <scope>NUCLEOTIDE SEQUENCE [LARGE SCALE GENOMIC DNA]</scope>
    <source>
        <strain evidence="1 2">DSM 19783</strain>
    </source>
</reference>
<keyword evidence="2" id="KW-1185">Reference proteome</keyword>
<proteinExistence type="predicted"/>
<evidence type="ECO:0000313" key="1">
    <source>
        <dbReference type="EMBL" id="PTW43917.1"/>
    </source>
</evidence>
<organism evidence="1 2">
    <name type="scientific">Rhodovulum kholense</name>
    <dbReference type="NCBI Taxonomy" id="453584"/>
    <lineage>
        <taxon>Bacteria</taxon>
        <taxon>Pseudomonadati</taxon>
        <taxon>Pseudomonadota</taxon>
        <taxon>Alphaproteobacteria</taxon>
        <taxon>Rhodobacterales</taxon>
        <taxon>Paracoccaceae</taxon>
        <taxon>Rhodovulum</taxon>
    </lineage>
</organism>
<name>A0A8E2VGR8_9RHOB</name>
<dbReference type="Proteomes" id="UP000244037">
    <property type="component" value="Unassembled WGS sequence"/>
</dbReference>
<gene>
    <name evidence="1" type="ORF">C8N38_12057</name>
</gene>
<dbReference type="EMBL" id="QAYC01000020">
    <property type="protein sequence ID" value="PTW43917.1"/>
    <property type="molecule type" value="Genomic_DNA"/>
</dbReference>
<sequence length="230" mass="25773">MAVVESFVSAIGSFASIIGLSVQIYDRSSGRSEELQDQRLGLYVALTDVSKTWKTIHNRYHVLSPEVRKISSQLADGNGGLVDAKEIPDKRLVSMFRGAPHLMQNAKNFEQSMEVYFREPRRKIERDPSIIDAAIKEIRDGLGLKVSIAAESIHRAQISALEAHANVCGFFNQVGPIMRRASWSDQDRQTVLNEFLNFPDDFDSVILDCDVVLLNVIELFEYISADLLGD</sequence>
<protein>
    <submittedName>
        <fullName evidence="1">Uncharacterized protein</fullName>
    </submittedName>
</protein>
<evidence type="ECO:0000313" key="2">
    <source>
        <dbReference type="Proteomes" id="UP000244037"/>
    </source>
</evidence>
<accession>A0A8E2VGR8</accession>
<dbReference type="AlphaFoldDB" id="A0A8E2VGR8"/>
<comment type="caution">
    <text evidence="1">The sequence shown here is derived from an EMBL/GenBank/DDBJ whole genome shotgun (WGS) entry which is preliminary data.</text>
</comment>
<dbReference type="RefSeq" id="WP_108028624.1">
    <property type="nucleotide sequence ID" value="NZ_QAYC01000020.1"/>
</dbReference>